<name>A0A1F2PJL8_9FIRM</name>
<proteinExistence type="predicted"/>
<evidence type="ECO:0000313" key="2">
    <source>
        <dbReference type="Proteomes" id="UP000176244"/>
    </source>
</evidence>
<evidence type="ECO:0000313" key="1">
    <source>
        <dbReference type="EMBL" id="OFV71540.1"/>
    </source>
</evidence>
<comment type="caution">
    <text evidence="1">The sequence shown here is derived from an EMBL/GenBank/DDBJ whole genome shotgun (WGS) entry which is preliminary data.</text>
</comment>
<gene>
    <name evidence="1" type="ORF">ACWI_10400</name>
</gene>
<dbReference type="RefSeq" id="WP_070370380.1">
    <property type="nucleotide sequence ID" value="NZ_LKEU01000020.1"/>
</dbReference>
<dbReference type="AlphaFoldDB" id="A0A1F2PJL8"/>
<reference evidence="1 2" key="1">
    <citation type="submission" date="2015-09" db="EMBL/GenBank/DDBJ databases">
        <title>Genome sequence of Acetobacterium wieringae DSM 1911.</title>
        <authorList>
            <person name="Poehlein A."/>
            <person name="Bengelsdorf F.R."/>
            <person name="Schiel-Bengelsdorf B."/>
            <person name="Duerre P."/>
            <person name="Daniel R."/>
        </authorList>
    </citation>
    <scope>NUCLEOTIDE SEQUENCE [LARGE SCALE GENOMIC DNA]</scope>
    <source>
        <strain evidence="1 2">DSM 1911</strain>
    </source>
</reference>
<sequence>MIKKVDQDNKDVTNSQQLSFDGLSVISLLDEIIKDASNNEINSVKHLKTEKLEDIYSKINELVEELVVEYGIDPQEIDVDDINHEVTKLALVEIIGNKNLIQTSKVSKQQGLASQKGQFGISFNVGGSGVNAATVEMKMELKSDEKIEYYDTVVQDAIGTLMDQNGGSNVSISPAQIYRKMAGLEPGEKVSSNCEKEIIESVDKMRWTRAWIDFKEQAGKHKSLSIGLEEATLEGALVQADKLTAKIGGHQKMVYYFYRPPLSYIYSQRVNQIATVESKLLETSGVGQKDVGSKTRRNTKEFICLKHFLAKEIEFMKYQKNKGQPYESRRKYETIFQTIGAENITDKQMRRLREDVDFILSLWVERAYIKEYEVYKKGRAYAGVKIYL</sequence>
<organism evidence="1 2">
    <name type="scientific">Acetobacterium wieringae</name>
    <dbReference type="NCBI Taxonomy" id="52694"/>
    <lineage>
        <taxon>Bacteria</taxon>
        <taxon>Bacillati</taxon>
        <taxon>Bacillota</taxon>
        <taxon>Clostridia</taxon>
        <taxon>Eubacteriales</taxon>
        <taxon>Eubacteriaceae</taxon>
        <taxon>Acetobacterium</taxon>
    </lineage>
</organism>
<protein>
    <submittedName>
        <fullName evidence="1">Uncharacterized protein</fullName>
    </submittedName>
</protein>
<dbReference type="EMBL" id="LKEU01000020">
    <property type="protein sequence ID" value="OFV71540.1"/>
    <property type="molecule type" value="Genomic_DNA"/>
</dbReference>
<accession>A0A1F2PJL8</accession>
<dbReference type="STRING" id="52694.ACWI_10400"/>
<dbReference type="Proteomes" id="UP000176244">
    <property type="component" value="Unassembled WGS sequence"/>
</dbReference>